<protein>
    <submittedName>
        <fullName evidence="6">Peptide/nickel transport system substrate-binding protein</fullName>
    </submittedName>
</protein>
<dbReference type="Gene3D" id="3.10.105.10">
    <property type="entry name" value="Dipeptide-binding Protein, Domain 3"/>
    <property type="match status" value="1"/>
</dbReference>
<dbReference type="Gene3D" id="3.40.190.10">
    <property type="entry name" value="Periplasmic binding protein-like II"/>
    <property type="match status" value="1"/>
</dbReference>
<gene>
    <name evidence="6" type="ORF">FHW37_11585</name>
</gene>
<dbReference type="OrthoDB" id="9803988at2"/>
<reference evidence="6 7" key="1">
    <citation type="submission" date="2019-06" db="EMBL/GenBank/DDBJ databases">
        <title>Sorghum-associated microbial communities from plants grown in Nebraska, USA.</title>
        <authorList>
            <person name="Schachtman D."/>
        </authorList>
    </citation>
    <scope>NUCLEOTIDE SEQUENCE [LARGE SCALE GENOMIC DNA]</scope>
    <source>
        <strain evidence="6 7">1225</strain>
    </source>
</reference>
<dbReference type="InterPro" id="IPR030678">
    <property type="entry name" value="Peptide/Ni-bd"/>
</dbReference>
<evidence type="ECO:0000259" key="5">
    <source>
        <dbReference type="Pfam" id="PF00496"/>
    </source>
</evidence>
<keyword evidence="7" id="KW-1185">Reference proteome</keyword>
<evidence type="ECO:0000256" key="1">
    <source>
        <dbReference type="ARBA" id="ARBA00004418"/>
    </source>
</evidence>
<sequence length="616" mass="69348">MRRMLSLATTLLMTNMVMVTAGMATALMTTPVIAEPLHGIAMHGEPDLPADYKNFPYVNPQVKKGGSVHYGVVGTYDSLNPFNLKSIRTTARGIWDPGFGNFIYESLMVRSSDEPFTLYGLLAESVEWDENRTYIQFNLNPKAKWSDGQKVTPEDVIFSFEILRDKGRVPFSKRLDPVKSMEKVGENGIRFTFNEKADREFPLIIAASTPILPKHAIDAATFDQSTLKPPIGSGPYLIKSVSPGERIVYQRNPDYWGKDIPAKVGFDNYDEISVEYFLQDNTLFEAFKKGAIDIYPDGSPTHWDRAYDFPALANGDAVKETFQSQLPTGMLGFVFNIRRPIFADVNVRAGLSLAFDFEWANKNLFENAYTRTQSFWQNSPLTFLGHPADTRELALLGSAKDRVEPEILAGTYQVPKTDASGADRQILRRAVDLLAKGGYRIRNGKMVNKAGRQLSFEVMTQTQDQEKLAIAYQRTLRLIGVEMSIRTVDDSQYQSRSGSFDYDMIVKSYPSSLSPGIEQVGRWGSSSRDTQGSFNFAGTADPDLDRMIAAMQSARSEEDFQAAVRAYDSLLVSGHYLVPLYHVADQWVARRKHIGYPKKLPLYGYQLNTWWDERAQ</sequence>
<evidence type="ECO:0000313" key="6">
    <source>
        <dbReference type="EMBL" id="TWF46389.1"/>
    </source>
</evidence>
<feature type="signal peptide" evidence="4">
    <location>
        <begin position="1"/>
        <end position="34"/>
    </location>
</feature>
<evidence type="ECO:0000256" key="4">
    <source>
        <dbReference type="SAM" id="SignalP"/>
    </source>
</evidence>
<dbReference type="GO" id="GO:0042884">
    <property type="term" value="P:microcin transport"/>
    <property type="evidence" value="ECO:0007669"/>
    <property type="project" value="TreeGrafter"/>
</dbReference>
<dbReference type="Pfam" id="PF00496">
    <property type="entry name" value="SBP_bac_5"/>
    <property type="match status" value="1"/>
</dbReference>
<comment type="subcellular location">
    <subcellularLocation>
        <location evidence="1">Periplasm</location>
    </subcellularLocation>
</comment>
<dbReference type="PIRSF" id="PIRSF002741">
    <property type="entry name" value="MppA"/>
    <property type="match status" value="1"/>
</dbReference>
<dbReference type="EMBL" id="VIWP01000015">
    <property type="protein sequence ID" value="TWF46389.1"/>
    <property type="molecule type" value="Genomic_DNA"/>
</dbReference>
<comment type="caution">
    <text evidence="6">The sequence shown here is derived from an EMBL/GenBank/DDBJ whole genome shotgun (WGS) entry which is preliminary data.</text>
</comment>
<keyword evidence="3 4" id="KW-0732">Signal</keyword>
<dbReference type="InterPro" id="IPR039424">
    <property type="entry name" value="SBP_5"/>
</dbReference>
<dbReference type="CDD" id="cd08497">
    <property type="entry name" value="MbnE-like"/>
    <property type="match status" value="1"/>
</dbReference>
<accession>A0A561Q7R9</accession>
<dbReference type="InterPro" id="IPR000914">
    <property type="entry name" value="SBP_5_dom"/>
</dbReference>
<proteinExistence type="inferred from homology"/>
<dbReference type="GO" id="GO:0043190">
    <property type="term" value="C:ATP-binding cassette (ABC) transporter complex"/>
    <property type="evidence" value="ECO:0007669"/>
    <property type="project" value="InterPro"/>
</dbReference>
<organism evidence="6 7">
    <name type="scientific">Neorhizobium alkalisoli</name>
    <dbReference type="NCBI Taxonomy" id="528178"/>
    <lineage>
        <taxon>Bacteria</taxon>
        <taxon>Pseudomonadati</taxon>
        <taxon>Pseudomonadota</taxon>
        <taxon>Alphaproteobacteria</taxon>
        <taxon>Hyphomicrobiales</taxon>
        <taxon>Rhizobiaceae</taxon>
        <taxon>Rhizobium/Agrobacterium group</taxon>
        <taxon>Neorhizobium</taxon>
    </lineage>
</organism>
<feature type="domain" description="Solute-binding protein family 5" evidence="5">
    <location>
        <begin position="118"/>
        <end position="528"/>
    </location>
</feature>
<dbReference type="PANTHER" id="PTHR30290:SF64">
    <property type="entry name" value="ABC TRANSPORTER PERIPLASMIC BINDING PROTEIN"/>
    <property type="match status" value="1"/>
</dbReference>
<dbReference type="GO" id="GO:1904680">
    <property type="term" value="F:peptide transmembrane transporter activity"/>
    <property type="evidence" value="ECO:0007669"/>
    <property type="project" value="TreeGrafter"/>
</dbReference>
<name>A0A561Q7R9_9HYPH</name>
<dbReference type="GO" id="GO:0015833">
    <property type="term" value="P:peptide transport"/>
    <property type="evidence" value="ECO:0007669"/>
    <property type="project" value="TreeGrafter"/>
</dbReference>
<dbReference type="GO" id="GO:0030288">
    <property type="term" value="C:outer membrane-bounded periplasmic space"/>
    <property type="evidence" value="ECO:0007669"/>
    <property type="project" value="TreeGrafter"/>
</dbReference>
<evidence type="ECO:0000256" key="2">
    <source>
        <dbReference type="ARBA" id="ARBA00005695"/>
    </source>
</evidence>
<feature type="chain" id="PRO_5021834171" evidence="4">
    <location>
        <begin position="35"/>
        <end position="616"/>
    </location>
</feature>
<evidence type="ECO:0000256" key="3">
    <source>
        <dbReference type="ARBA" id="ARBA00022729"/>
    </source>
</evidence>
<dbReference type="PANTHER" id="PTHR30290">
    <property type="entry name" value="PERIPLASMIC BINDING COMPONENT OF ABC TRANSPORTER"/>
    <property type="match status" value="1"/>
</dbReference>
<dbReference type="Proteomes" id="UP000320653">
    <property type="component" value="Unassembled WGS sequence"/>
</dbReference>
<dbReference type="AlphaFoldDB" id="A0A561Q7R9"/>
<comment type="similarity">
    <text evidence="2">Belongs to the bacterial solute-binding protein 5 family.</text>
</comment>
<dbReference type="SUPFAM" id="SSF53850">
    <property type="entry name" value="Periplasmic binding protein-like II"/>
    <property type="match status" value="1"/>
</dbReference>
<evidence type="ECO:0000313" key="7">
    <source>
        <dbReference type="Proteomes" id="UP000320653"/>
    </source>
</evidence>